<dbReference type="PANTHER" id="PTHR34978">
    <property type="entry name" value="POSSIBLE SENSOR-TRANSDUCER PROTEIN BLAR"/>
    <property type="match status" value="1"/>
</dbReference>
<dbReference type="CDD" id="cd07326">
    <property type="entry name" value="M56_BlaR1_MecR1_like"/>
    <property type="match status" value="1"/>
</dbReference>
<sequence>MMLAVWAPLLLPFLTAPLARRLAEALPPRAAAWLLAGTAAVLAGGTVCSLGLLATAGLLQLPPVAALGHLSLPWLTAAAPSAPLAAALAGLVLAALTALAVRTARRRHLELRAARAALPADGPYPDDDADPHSGGHAGDRHPDVRPMHASMHRTRATEWLRRPLARLRQPDEHPLTVLDDERADAFALPGRLRRPGRTGEPGRIVVTSGMLRALSGPERAALLAHERAHLTGRHHVFLALAEHAADLHPALRPLRAPLGYHLERWADEVAAARIGDRAVTARAVGRAALAASRSPWPARPQLVAAAHSGPVPRRVAALLQPRPSTTPATRLRAVALALAACLALTTGATLEATADLHHTVEAAQHEPGAQR</sequence>
<evidence type="ECO:0000256" key="1">
    <source>
        <dbReference type="ARBA" id="ARBA00022670"/>
    </source>
</evidence>
<feature type="region of interest" description="Disordered" evidence="7">
    <location>
        <begin position="120"/>
        <end position="146"/>
    </location>
</feature>
<keyword evidence="8" id="KW-0812">Transmembrane</keyword>
<proteinExistence type="inferred from homology"/>
<evidence type="ECO:0000256" key="6">
    <source>
        <dbReference type="RuleBase" id="RU003983"/>
    </source>
</evidence>
<comment type="cofactor">
    <cofactor evidence="6">
        <name>Zn(2+)</name>
        <dbReference type="ChEBI" id="CHEBI:29105"/>
    </cofactor>
    <text evidence="6">Binds 1 zinc ion per subunit.</text>
</comment>
<organism evidence="10 11">
    <name type="scientific">Kitasatospora cathayae</name>
    <dbReference type="NCBI Taxonomy" id="3004092"/>
    <lineage>
        <taxon>Bacteria</taxon>
        <taxon>Bacillati</taxon>
        <taxon>Actinomycetota</taxon>
        <taxon>Actinomycetes</taxon>
        <taxon>Kitasatosporales</taxon>
        <taxon>Streptomycetaceae</taxon>
        <taxon>Kitasatospora</taxon>
    </lineage>
</organism>
<evidence type="ECO:0000256" key="5">
    <source>
        <dbReference type="ARBA" id="ARBA00023049"/>
    </source>
</evidence>
<dbReference type="EMBL" id="CP115450">
    <property type="protein sequence ID" value="WBP86513.1"/>
    <property type="molecule type" value="Genomic_DNA"/>
</dbReference>
<dbReference type="InterPro" id="IPR001915">
    <property type="entry name" value="Peptidase_M48"/>
</dbReference>
<keyword evidence="3 6" id="KW-0378">Hydrolase</keyword>
<keyword evidence="8" id="KW-1133">Transmembrane helix</keyword>
<keyword evidence="5 6" id="KW-0482">Metalloprotease</keyword>
<evidence type="ECO:0000256" key="7">
    <source>
        <dbReference type="SAM" id="MobiDB-lite"/>
    </source>
</evidence>
<keyword evidence="1 6" id="KW-0645">Protease</keyword>
<reference evidence="11" key="1">
    <citation type="submission" date="2022-12" db="EMBL/GenBank/DDBJ databases">
        <authorList>
            <person name="Mo P."/>
        </authorList>
    </citation>
    <scope>NUCLEOTIDE SEQUENCE [LARGE SCALE GENOMIC DNA]</scope>
    <source>
        <strain evidence="11">HUAS 3-15</strain>
    </source>
</reference>
<keyword evidence="8" id="KW-0472">Membrane</keyword>
<dbReference type="PANTHER" id="PTHR34978:SF3">
    <property type="entry name" value="SLR0241 PROTEIN"/>
    <property type="match status" value="1"/>
</dbReference>
<keyword evidence="4 6" id="KW-0862">Zinc</keyword>
<comment type="similarity">
    <text evidence="6">Belongs to the peptidase M48 family.</text>
</comment>
<evidence type="ECO:0000256" key="8">
    <source>
        <dbReference type="SAM" id="Phobius"/>
    </source>
</evidence>
<evidence type="ECO:0000256" key="3">
    <source>
        <dbReference type="ARBA" id="ARBA00022801"/>
    </source>
</evidence>
<evidence type="ECO:0000313" key="10">
    <source>
        <dbReference type="EMBL" id="WBP86513.1"/>
    </source>
</evidence>
<keyword evidence="11" id="KW-1185">Reference proteome</keyword>
<evidence type="ECO:0000313" key="11">
    <source>
        <dbReference type="Proteomes" id="UP001212821"/>
    </source>
</evidence>
<dbReference type="Proteomes" id="UP001212821">
    <property type="component" value="Chromosome"/>
</dbReference>
<feature type="compositionally biased region" description="Basic and acidic residues" evidence="7">
    <location>
        <begin position="130"/>
        <end position="146"/>
    </location>
</feature>
<protein>
    <submittedName>
        <fullName evidence="10">M56 family metallopeptidase</fullName>
    </submittedName>
</protein>
<dbReference type="Gene3D" id="3.30.2010.10">
    <property type="entry name" value="Metalloproteases ('zincins'), catalytic domain"/>
    <property type="match status" value="1"/>
</dbReference>
<feature type="transmembrane region" description="Helical" evidence="8">
    <location>
        <begin position="31"/>
        <end position="53"/>
    </location>
</feature>
<dbReference type="Pfam" id="PF01435">
    <property type="entry name" value="Peptidase_M48"/>
    <property type="match status" value="1"/>
</dbReference>
<feature type="domain" description="Peptidase M48" evidence="9">
    <location>
        <begin position="165"/>
        <end position="241"/>
    </location>
</feature>
<evidence type="ECO:0000259" key="9">
    <source>
        <dbReference type="Pfam" id="PF01435"/>
    </source>
</evidence>
<evidence type="ECO:0000256" key="2">
    <source>
        <dbReference type="ARBA" id="ARBA00022723"/>
    </source>
</evidence>
<feature type="transmembrane region" description="Helical" evidence="8">
    <location>
        <begin position="82"/>
        <end position="101"/>
    </location>
</feature>
<accession>A0ABY7Q1C9</accession>
<gene>
    <name evidence="10" type="ORF">O1G21_12120</name>
</gene>
<keyword evidence="2" id="KW-0479">Metal-binding</keyword>
<name>A0ABY7Q1C9_9ACTN</name>
<dbReference type="InterPro" id="IPR052173">
    <property type="entry name" value="Beta-lactam_resp_regulator"/>
</dbReference>
<evidence type="ECO:0000256" key="4">
    <source>
        <dbReference type="ARBA" id="ARBA00022833"/>
    </source>
</evidence>